<feature type="signal peptide" evidence="1">
    <location>
        <begin position="1"/>
        <end position="31"/>
    </location>
</feature>
<dbReference type="PANTHER" id="PTHR33420">
    <property type="entry name" value="FIMBRIAL SUBUNIT ELFA-RELATED"/>
    <property type="match status" value="1"/>
</dbReference>
<evidence type="ECO:0000313" key="4">
    <source>
        <dbReference type="Proteomes" id="UP000239181"/>
    </source>
</evidence>
<evidence type="ECO:0000259" key="2">
    <source>
        <dbReference type="Pfam" id="PF00419"/>
    </source>
</evidence>
<feature type="domain" description="Fimbrial-type adhesion" evidence="2">
    <location>
        <begin position="40"/>
        <end position="173"/>
    </location>
</feature>
<evidence type="ECO:0000313" key="3">
    <source>
        <dbReference type="EMBL" id="PRD14169.1"/>
    </source>
</evidence>
<dbReference type="InterPro" id="IPR050263">
    <property type="entry name" value="Bact_Fimbrial_Adh_Pro"/>
</dbReference>
<dbReference type="InterPro" id="IPR036937">
    <property type="entry name" value="Adhesion_dom_fimbrial_sf"/>
</dbReference>
<dbReference type="SUPFAM" id="SSF49401">
    <property type="entry name" value="Bacterial adhesins"/>
    <property type="match status" value="1"/>
</dbReference>
<protein>
    <recommendedName>
        <fullName evidence="2">Fimbrial-type adhesion domain-containing protein</fullName>
    </recommendedName>
</protein>
<keyword evidence="4" id="KW-1185">Reference proteome</keyword>
<dbReference type="OrthoDB" id="6465690at2"/>
<comment type="caution">
    <text evidence="3">The sequence shown here is derived from an EMBL/GenBank/DDBJ whole genome shotgun (WGS) entry which is preliminary data.</text>
</comment>
<keyword evidence="1" id="KW-0732">Signal</keyword>
<dbReference type="InterPro" id="IPR000259">
    <property type="entry name" value="Adhesion_dom_fimbrial"/>
</dbReference>
<dbReference type="InterPro" id="IPR008966">
    <property type="entry name" value="Adhesion_dom_sf"/>
</dbReference>
<dbReference type="PANTHER" id="PTHR33420:SF26">
    <property type="entry name" value="FIMBRIAL SUBUNIT"/>
    <property type="match status" value="1"/>
</dbReference>
<name>A0A2S9I8Q4_9GAMM</name>
<feature type="chain" id="PRO_5015667660" description="Fimbrial-type adhesion domain-containing protein" evidence="1">
    <location>
        <begin position="32"/>
        <end position="173"/>
    </location>
</feature>
<gene>
    <name evidence="3" type="ORF">CQW29_17930</name>
</gene>
<accession>A0A2S9I8Q4</accession>
<dbReference type="Gene3D" id="2.60.40.1090">
    <property type="entry name" value="Fimbrial-type adhesion domain"/>
    <property type="match status" value="1"/>
</dbReference>
<dbReference type="GO" id="GO:0043709">
    <property type="term" value="P:cell adhesion involved in single-species biofilm formation"/>
    <property type="evidence" value="ECO:0007669"/>
    <property type="project" value="TreeGrafter"/>
</dbReference>
<reference evidence="3 4" key="1">
    <citation type="submission" date="2017-10" db="EMBL/GenBank/DDBJ databases">
        <title>Draft genome of two endophytic bacteria isolated from 'guarana' Paullinia cupana (Mart.) Ducke.</title>
        <authorList>
            <person name="Siqueira K.A."/>
            <person name="Liotti R.G."/>
            <person name="Mendes T.A."/>
            <person name="Soares M.A."/>
        </authorList>
    </citation>
    <scope>NUCLEOTIDE SEQUENCE [LARGE SCALE GENOMIC DNA]</scope>
    <source>
        <strain evidence="3 4">342</strain>
    </source>
</reference>
<evidence type="ECO:0000256" key="1">
    <source>
        <dbReference type="SAM" id="SignalP"/>
    </source>
</evidence>
<sequence>MIEIIKNGRYMFAWKMTAIAFIFGLCLPCYAADTGGTAVNFRGRVVDKNPCTINNDNQIIVPFGNVLKKNADGEKIQKNLNVSVKCTDLNTNDKLKMQITGSSSFSEYILDTSMKDMGIVFYNNDDLIELNTWFNLPDPAESLILTASPVILDKNSTASGDFNATATLLVSIQ</sequence>
<dbReference type="EMBL" id="PDET01000013">
    <property type="protein sequence ID" value="PRD14169.1"/>
    <property type="molecule type" value="Genomic_DNA"/>
</dbReference>
<dbReference type="Pfam" id="PF00419">
    <property type="entry name" value="Fimbrial"/>
    <property type="match status" value="1"/>
</dbReference>
<organism evidence="3 4">
    <name type="scientific">Pantoea coffeiphila</name>
    <dbReference type="NCBI Taxonomy" id="1465635"/>
    <lineage>
        <taxon>Bacteria</taxon>
        <taxon>Pseudomonadati</taxon>
        <taxon>Pseudomonadota</taxon>
        <taxon>Gammaproteobacteria</taxon>
        <taxon>Enterobacterales</taxon>
        <taxon>Erwiniaceae</taxon>
        <taxon>Pantoea</taxon>
    </lineage>
</organism>
<dbReference type="Proteomes" id="UP000239181">
    <property type="component" value="Unassembled WGS sequence"/>
</dbReference>
<dbReference type="GO" id="GO:0009289">
    <property type="term" value="C:pilus"/>
    <property type="evidence" value="ECO:0007669"/>
    <property type="project" value="InterPro"/>
</dbReference>
<dbReference type="AlphaFoldDB" id="A0A2S9I8Q4"/>
<proteinExistence type="predicted"/>